<evidence type="ECO:0000313" key="2">
    <source>
        <dbReference type="EMBL" id="MXQ82943.1"/>
    </source>
</evidence>
<reference evidence="2" key="1">
    <citation type="submission" date="2019-10" db="EMBL/GenBank/DDBJ databases">
        <title>The sequence and de novo assembly of the wild yak genome.</title>
        <authorList>
            <person name="Liu Y."/>
        </authorList>
    </citation>
    <scope>NUCLEOTIDE SEQUENCE [LARGE SCALE GENOMIC DNA]</scope>
    <source>
        <strain evidence="2">WY2019</strain>
    </source>
</reference>
<feature type="region of interest" description="Disordered" evidence="1">
    <location>
        <begin position="22"/>
        <end position="76"/>
    </location>
</feature>
<keyword evidence="3" id="KW-1185">Reference proteome</keyword>
<dbReference type="EMBL" id="VBQZ03000014">
    <property type="protein sequence ID" value="MXQ82943.1"/>
    <property type="molecule type" value="Genomic_DNA"/>
</dbReference>
<dbReference type="AlphaFoldDB" id="A0A6B0R664"/>
<feature type="region of interest" description="Disordered" evidence="1">
    <location>
        <begin position="248"/>
        <end position="287"/>
    </location>
</feature>
<accession>A0A6B0R664</accession>
<dbReference type="Proteomes" id="UP000322234">
    <property type="component" value="Unassembled WGS sequence"/>
</dbReference>
<name>A0A6B0R664_9CETA</name>
<proteinExistence type="predicted"/>
<organism evidence="2 3">
    <name type="scientific">Bos mutus</name>
    <name type="common">wild yak</name>
    <dbReference type="NCBI Taxonomy" id="72004"/>
    <lineage>
        <taxon>Eukaryota</taxon>
        <taxon>Metazoa</taxon>
        <taxon>Chordata</taxon>
        <taxon>Craniata</taxon>
        <taxon>Vertebrata</taxon>
        <taxon>Euteleostomi</taxon>
        <taxon>Mammalia</taxon>
        <taxon>Eutheria</taxon>
        <taxon>Laurasiatheria</taxon>
        <taxon>Artiodactyla</taxon>
        <taxon>Ruminantia</taxon>
        <taxon>Pecora</taxon>
        <taxon>Bovidae</taxon>
        <taxon>Bovinae</taxon>
        <taxon>Bos</taxon>
    </lineage>
</organism>
<feature type="compositionally biased region" description="Basic and acidic residues" evidence="1">
    <location>
        <begin position="50"/>
        <end position="70"/>
    </location>
</feature>
<comment type="caution">
    <text evidence="2">The sequence shown here is derived from an EMBL/GenBank/DDBJ whole genome shotgun (WGS) entry which is preliminary data.</text>
</comment>
<sequence length="347" mass="37449">MPKNENWGSECTGSVEMLYEIGQGDDVSANRDMAGTFQSKSPHSQKHTHQASEDGSSGREKPVTAMDEKPHRQKLPPLKELGRLVVASATWSPAKYPDITHLILIKSHFTQEALLDPPGPGNPYIGSPLLPSLLLQVKVGTPRRQGGHPVPGTILPAGAEDIESPRIHPEAPAALKMGGEEACIPEGTHTTPVGPWVPALPNWAWVQQSPKSEGPPGSLSPTPDWFLGQKLPNPSSCSPASGILREVFYSPDHTGPPGDPEPQRGPIKSSEEKKDWREDKESQQGPTACALGDLLANKMARVSKRSRRGTFPWEKSLFYLTVLQLGLDNVKANYSLEGGKGIATEGE</sequence>
<gene>
    <name evidence="2" type="ORF">E5288_WYG022799</name>
</gene>
<feature type="region of interest" description="Disordered" evidence="1">
    <location>
        <begin position="207"/>
        <end position="232"/>
    </location>
</feature>
<evidence type="ECO:0000313" key="3">
    <source>
        <dbReference type="Proteomes" id="UP000322234"/>
    </source>
</evidence>
<protein>
    <submittedName>
        <fullName evidence="2">Uncharacterized protein</fullName>
    </submittedName>
</protein>
<evidence type="ECO:0000256" key="1">
    <source>
        <dbReference type="SAM" id="MobiDB-lite"/>
    </source>
</evidence>
<feature type="compositionally biased region" description="Basic and acidic residues" evidence="1">
    <location>
        <begin position="269"/>
        <end position="282"/>
    </location>
</feature>